<dbReference type="PANTHER" id="PTHR12962">
    <property type="entry name" value="CALCIUM-REGULATED HEAT STABLE PROTEIN CRHSP-24-RELATED"/>
    <property type="match status" value="1"/>
</dbReference>
<dbReference type="InterPro" id="IPR002059">
    <property type="entry name" value="CSP_DNA-bd"/>
</dbReference>
<dbReference type="AlphaFoldDB" id="A0A3P7CNP9"/>
<dbReference type="InterPro" id="IPR012340">
    <property type="entry name" value="NA-bd_OB-fold"/>
</dbReference>
<dbReference type="InterPro" id="IPR011129">
    <property type="entry name" value="CSD"/>
</dbReference>
<organism evidence="3 4">
    <name type="scientific">Schistocephalus solidus</name>
    <name type="common">Tapeworm</name>
    <dbReference type="NCBI Taxonomy" id="70667"/>
    <lineage>
        <taxon>Eukaryota</taxon>
        <taxon>Metazoa</taxon>
        <taxon>Spiralia</taxon>
        <taxon>Lophotrochozoa</taxon>
        <taxon>Platyhelminthes</taxon>
        <taxon>Cestoda</taxon>
        <taxon>Eucestoda</taxon>
        <taxon>Diphyllobothriidea</taxon>
        <taxon>Diphyllobothriidae</taxon>
        <taxon>Schistocephalus</taxon>
    </lineage>
</organism>
<gene>
    <name evidence="3" type="ORF">SSLN_LOCUS8661</name>
</gene>
<reference evidence="3 4" key="1">
    <citation type="submission" date="2018-11" db="EMBL/GenBank/DDBJ databases">
        <authorList>
            <consortium name="Pathogen Informatics"/>
        </authorList>
    </citation>
    <scope>NUCLEOTIDE SEQUENCE [LARGE SCALE GENOMIC DNA]</scope>
    <source>
        <strain evidence="3 4">NST_G2</strain>
    </source>
</reference>
<sequence>MTLSIGLEPDYILLCSVACSIVMSMSGGMDSSLLSIPSPIPHRRNRTESQCEKAAKADEGEGEILSFCREKGHGFVQTKDHGPLFVHVSDIEGEVIPKPGDHVKFRMIPLPQNSKKLQAVHVRITDFTGERHQRWEDPVKNM</sequence>
<dbReference type="SMART" id="SM00357">
    <property type="entry name" value="CSP"/>
    <property type="match status" value="1"/>
</dbReference>
<dbReference type="OrthoDB" id="448492at2759"/>
<dbReference type="PANTHER" id="PTHR12962:SF1">
    <property type="entry name" value="COLD SHOCK DOMAIN-CONTAINING PROTEIN CG9705"/>
    <property type="match status" value="1"/>
</dbReference>
<dbReference type="Proteomes" id="UP000275846">
    <property type="component" value="Unassembled WGS sequence"/>
</dbReference>
<protein>
    <recommendedName>
        <fullName evidence="2">CSD domain-containing protein</fullName>
    </recommendedName>
</protein>
<dbReference type="PROSITE" id="PS51857">
    <property type="entry name" value="CSD_2"/>
    <property type="match status" value="1"/>
</dbReference>
<feature type="domain" description="CSD" evidence="2">
    <location>
        <begin position="59"/>
        <end position="124"/>
    </location>
</feature>
<keyword evidence="4" id="KW-1185">Reference proteome</keyword>
<accession>A0A3P7CNP9</accession>
<evidence type="ECO:0000259" key="2">
    <source>
        <dbReference type="PROSITE" id="PS51857"/>
    </source>
</evidence>
<dbReference type="EMBL" id="UYSU01034776">
    <property type="protein sequence ID" value="VDL95046.1"/>
    <property type="molecule type" value="Genomic_DNA"/>
</dbReference>
<name>A0A3P7CNP9_SCHSO</name>
<dbReference type="STRING" id="70667.A0A3P7CNP9"/>
<dbReference type="GO" id="GO:0003730">
    <property type="term" value="F:mRNA 3'-UTR binding"/>
    <property type="evidence" value="ECO:0007669"/>
    <property type="project" value="TreeGrafter"/>
</dbReference>
<dbReference type="FunFam" id="2.40.50.140:FF:000086">
    <property type="entry name" value="Cold shock domain-containing protein C2"/>
    <property type="match status" value="1"/>
</dbReference>
<keyword evidence="1" id="KW-0597">Phosphoprotein</keyword>
<evidence type="ECO:0000256" key="1">
    <source>
        <dbReference type="ARBA" id="ARBA00022553"/>
    </source>
</evidence>
<evidence type="ECO:0000313" key="4">
    <source>
        <dbReference type="Proteomes" id="UP000275846"/>
    </source>
</evidence>
<dbReference type="GO" id="GO:0005737">
    <property type="term" value="C:cytoplasm"/>
    <property type="evidence" value="ECO:0007669"/>
    <property type="project" value="TreeGrafter"/>
</dbReference>
<dbReference type="Pfam" id="PF00313">
    <property type="entry name" value="CSD"/>
    <property type="match status" value="1"/>
</dbReference>
<dbReference type="Gene3D" id="2.40.50.140">
    <property type="entry name" value="Nucleic acid-binding proteins"/>
    <property type="match status" value="1"/>
</dbReference>
<proteinExistence type="predicted"/>
<dbReference type="GO" id="GO:0043488">
    <property type="term" value="P:regulation of mRNA stability"/>
    <property type="evidence" value="ECO:0007669"/>
    <property type="project" value="TreeGrafter"/>
</dbReference>
<dbReference type="InterPro" id="IPR052069">
    <property type="entry name" value="Ca-reg_mRNA-binding_domain"/>
</dbReference>
<dbReference type="SUPFAM" id="SSF50249">
    <property type="entry name" value="Nucleic acid-binding proteins"/>
    <property type="match status" value="1"/>
</dbReference>
<evidence type="ECO:0000313" key="3">
    <source>
        <dbReference type="EMBL" id="VDL95046.1"/>
    </source>
</evidence>